<dbReference type="PANTHER" id="PTHR44086:SF13">
    <property type="entry name" value="THIOSULFATE SULFURTRANSFERASE PSPE"/>
    <property type="match status" value="1"/>
</dbReference>
<dbReference type="Pfam" id="PF00581">
    <property type="entry name" value="Rhodanese"/>
    <property type="match status" value="1"/>
</dbReference>
<feature type="domain" description="Rhodanese" evidence="1">
    <location>
        <begin position="34"/>
        <end position="124"/>
    </location>
</feature>
<dbReference type="Proteomes" id="UP000063965">
    <property type="component" value="Chromosome"/>
</dbReference>
<proteinExistence type="predicted"/>
<gene>
    <name evidence="2" type="ORF">CleRT_14810</name>
</gene>
<keyword evidence="3" id="KW-1185">Reference proteome</keyword>
<accession>A0ABM5UVK4</accession>
<evidence type="ECO:0000259" key="1">
    <source>
        <dbReference type="PROSITE" id="PS50206"/>
    </source>
</evidence>
<dbReference type="PROSITE" id="PS50206">
    <property type="entry name" value="RHODANESE_3"/>
    <property type="match status" value="1"/>
</dbReference>
<dbReference type="Gene3D" id="3.40.250.10">
    <property type="entry name" value="Rhodanese-like domain"/>
    <property type="match status" value="1"/>
</dbReference>
<dbReference type="InterPro" id="IPR036873">
    <property type="entry name" value="Rhodanese-like_dom_sf"/>
</dbReference>
<dbReference type="EMBL" id="CP011126">
    <property type="protein sequence ID" value="AKQ33986.1"/>
    <property type="molecule type" value="Genomic_DNA"/>
</dbReference>
<dbReference type="RefSeq" id="WP_048875662.1">
    <property type="nucleotide sequence ID" value="NZ_CP011126.1"/>
</dbReference>
<dbReference type="InterPro" id="IPR001763">
    <property type="entry name" value="Rhodanese-like_dom"/>
</dbReference>
<dbReference type="CDD" id="cd00158">
    <property type="entry name" value="RHOD"/>
    <property type="match status" value="1"/>
</dbReference>
<dbReference type="SMART" id="SM00450">
    <property type="entry name" value="RHOD"/>
    <property type="match status" value="1"/>
</dbReference>
<sequence>MKKQHSPCFVALVTAAKVNVEETDIYSVKKMIEEGEDFDLIDVREESEWDNGHLPGAIHLGKGVIERDLEKVIPNNQRKLVLYCGSGFRSALAADSIQKMGYRNVLSMGGGVIAWKEAGFLVVND</sequence>
<dbReference type="PANTHER" id="PTHR44086">
    <property type="entry name" value="THIOSULFATE SULFURTRANSFERASE RDL2, MITOCHONDRIAL-RELATED"/>
    <property type="match status" value="1"/>
</dbReference>
<reference evidence="2 3" key="1">
    <citation type="journal article" date="2015" name="Genome Biol. Evol.">
        <title>Distinctive Genome Reduction Rates Revealed by Genomic Analyses of Two Coxiella-Like Endosymbionts in Ticks.</title>
        <authorList>
            <person name="Gottlieb Y."/>
            <person name="Lalzar I."/>
            <person name="Klasson L."/>
        </authorList>
    </citation>
    <scope>NUCLEOTIDE SEQUENCE [LARGE SCALE GENOMIC DNA]</scope>
    <source>
        <strain evidence="2 3">CRt</strain>
    </source>
</reference>
<dbReference type="SUPFAM" id="SSF52821">
    <property type="entry name" value="Rhodanese/Cell cycle control phosphatase"/>
    <property type="match status" value="1"/>
</dbReference>
<protein>
    <submittedName>
        <fullName evidence="2">Rhodanese-related sulfurtransferase</fullName>
    </submittedName>
</protein>
<name>A0ABM5UVK4_9COXI</name>
<evidence type="ECO:0000313" key="3">
    <source>
        <dbReference type="Proteomes" id="UP000063965"/>
    </source>
</evidence>
<evidence type="ECO:0000313" key="2">
    <source>
        <dbReference type="EMBL" id="AKQ33986.1"/>
    </source>
</evidence>
<organism evidence="2 3">
    <name type="scientific">Candidatus Coxiella mudrowiae</name>
    <dbReference type="NCBI Taxonomy" id="2054173"/>
    <lineage>
        <taxon>Bacteria</taxon>
        <taxon>Pseudomonadati</taxon>
        <taxon>Pseudomonadota</taxon>
        <taxon>Gammaproteobacteria</taxon>
        <taxon>Legionellales</taxon>
        <taxon>Coxiellaceae</taxon>
        <taxon>Coxiella</taxon>
    </lineage>
</organism>